<keyword evidence="2" id="KW-0808">Transferase</keyword>
<dbReference type="SUPFAM" id="SSF53335">
    <property type="entry name" value="S-adenosyl-L-methionine-dependent methyltransferases"/>
    <property type="match status" value="1"/>
</dbReference>
<comment type="similarity">
    <text evidence="1">Belongs to the class I-like SAM-binding methyltransferase superfamily. EEF2KMT family.</text>
</comment>
<dbReference type="GO" id="GO:0032991">
    <property type="term" value="C:protein-containing complex"/>
    <property type="evidence" value="ECO:0007669"/>
    <property type="project" value="TreeGrafter"/>
</dbReference>
<name>A0A9N9S0D1_9DIPT</name>
<keyword evidence="5" id="KW-1185">Reference proteome</keyword>
<dbReference type="InterPro" id="IPR019410">
    <property type="entry name" value="Methyltransf_16"/>
</dbReference>
<gene>
    <name evidence="4" type="ORF">CHIRRI_LOCUS10113</name>
</gene>
<dbReference type="InterPro" id="IPR029426">
    <property type="entry name" value="FAM86_N"/>
</dbReference>
<dbReference type="PANTHER" id="PTHR14614:SF130">
    <property type="entry name" value="PROTEIN-LYSINE N-METHYLTRANSFERASE EEF2KMT"/>
    <property type="match status" value="1"/>
</dbReference>
<dbReference type="GO" id="GO:0016740">
    <property type="term" value="F:transferase activity"/>
    <property type="evidence" value="ECO:0007669"/>
    <property type="project" value="UniProtKB-KW"/>
</dbReference>
<evidence type="ECO:0000313" key="4">
    <source>
        <dbReference type="EMBL" id="CAG9807264.1"/>
    </source>
</evidence>
<dbReference type="OrthoDB" id="194386at2759"/>
<feature type="domain" description="FAM86 N-terminal" evidence="3">
    <location>
        <begin position="26"/>
        <end position="101"/>
    </location>
</feature>
<dbReference type="Pfam" id="PF10294">
    <property type="entry name" value="Methyltransf_16"/>
    <property type="match status" value="1"/>
</dbReference>
<dbReference type="EMBL" id="OU895879">
    <property type="protein sequence ID" value="CAG9807264.1"/>
    <property type="molecule type" value="Genomic_DNA"/>
</dbReference>
<protein>
    <recommendedName>
        <fullName evidence="3">FAM86 N-terminal domain-containing protein</fullName>
    </recommendedName>
</protein>
<organism evidence="4 5">
    <name type="scientific">Chironomus riparius</name>
    <dbReference type="NCBI Taxonomy" id="315576"/>
    <lineage>
        <taxon>Eukaryota</taxon>
        <taxon>Metazoa</taxon>
        <taxon>Ecdysozoa</taxon>
        <taxon>Arthropoda</taxon>
        <taxon>Hexapoda</taxon>
        <taxon>Insecta</taxon>
        <taxon>Pterygota</taxon>
        <taxon>Neoptera</taxon>
        <taxon>Endopterygota</taxon>
        <taxon>Diptera</taxon>
        <taxon>Nematocera</taxon>
        <taxon>Chironomoidea</taxon>
        <taxon>Chironomidae</taxon>
        <taxon>Chironominae</taxon>
        <taxon>Chironomus</taxon>
    </lineage>
</organism>
<evidence type="ECO:0000256" key="2">
    <source>
        <dbReference type="ARBA" id="ARBA00022679"/>
    </source>
</evidence>
<accession>A0A9N9S0D1</accession>
<dbReference type="PANTHER" id="PTHR14614">
    <property type="entry name" value="HEPATOCELLULAR CARCINOMA-ASSOCIATED ANTIGEN"/>
    <property type="match status" value="1"/>
</dbReference>
<evidence type="ECO:0000256" key="1">
    <source>
        <dbReference type="ARBA" id="ARBA00005511"/>
    </source>
</evidence>
<dbReference type="AlphaFoldDB" id="A0A9N9S0D1"/>
<reference evidence="4" key="2">
    <citation type="submission" date="2022-10" db="EMBL/GenBank/DDBJ databases">
        <authorList>
            <consortium name="ENA_rothamsted_submissions"/>
            <consortium name="culmorum"/>
            <person name="King R."/>
        </authorList>
    </citation>
    <scope>NUCLEOTIDE SEQUENCE</scope>
</reference>
<dbReference type="InterPro" id="IPR029063">
    <property type="entry name" value="SAM-dependent_MTases_sf"/>
</dbReference>
<reference evidence="4" key="1">
    <citation type="submission" date="2022-01" db="EMBL/GenBank/DDBJ databases">
        <authorList>
            <person name="King R."/>
        </authorList>
    </citation>
    <scope>NUCLEOTIDE SEQUENCE</scope>
</reference>
<dbReference type="Pfam" id="PF14904">
    <property type="entry name" value="FAM86"/>
    <property type="match status" value="1"/>
</dbReference>
<dbReference type="Gene3D" id="3.40.50.150">
    <property type="entry name" value="Vaccinia Virus protein VP39"/>
    <property type="match status" value="1"/>
</dbReference>
<evidence type="ECO:0000259" key="3">
    <source>
        <dbReference type="Pfam" id="PF14904"/>
    </source>
</evidence>
<sequence>MREKSESVLVTRVYKMSKFKNIKLNFLSGVPVKDIDFKDILTNLDWEDQETLIRATILHERNVKYPLRNDYQKIFIKHIIQQLESNEVSDIHDKFYEILAEKISECDSEFSYKHFNVVENEFISIKESNSFIRDGTTGLKLWPAAVTLSNYIFNNPDIFNDKSILEIGSGCSGLVGLALLKSSRCKQVFLSDCHDTVVNKLIENINLNLEGYNIENLESSLLIRQHSYVNNSCEMGILNLAWEDIIENQKELMRKCKINMILAADIVYDSSIFKALVSCLKVLFNLYCDSSLQFVLSQTIRNQETFNEFCKLLKVNSFDVTEISIDNLERKIPFANEPLNDVKMYRICQNK</sequence>
<evidence type="ECO:0000313" key="5">
    <source>
        <dbReference type="Proteomes" id="UP001153620"/>
    </source>
</evidence>
<dbReference type="Proteomes" id="UP001153620">
    <property type="component" value="Chromosome 3"/>
</dbReference>
<proteinExistence type="inferred from homology"/>